<dbReference type="GO" id="GO:0006227">
    <property type="term" value="P:dUDP biosynthetic process"/>
    <property type="evidence" value="ECO:0007669"/>
    <property type="project" value="TreeGrafter"/>
</dbReference>
<dbReference type="GO" id="GO:0006233">
    <property type="term" value="P:dTDP biosynthetic process"/>
    <property type="evidence" value="ECO:0007669"/>
    <property type="project" value="InterPro"/>
</dbReference>
<dbReference type="AlphaFoldDB" id="A0A421NU83"/>
<dbReference type="GO" id="GO:0004798">
    <property type="term" value="F:dTMP kinase activity"/>
    <property type="evidence" value="ECO:0007669"/>
    <property type="project" value="UniProtKB-UniRule"/>
</dbReference>
<evidence type="ECO:0000256" key="8">
    <source>
        <dbReference type="ARBA" id="ARBA00022840"/>
    </source>
</evidence>
<dbReference type="GO" id="GO:0006235">
    <property type="term" value="P:dTTP biosynthetic process"/>
    <property type="evidence" value="ECO:0007669"/>
    <property type="project" value="UniProtKB-UniRule"/>
</dbReference>
<name>A0A421NU83_9MOLU</name>
<dbReference type="InterPro" id="IPR039430">
    <property type="entry name" value="Thymidylate_kin-like_dom"/>
</dbReference>
<dbReference type="PANTHER" id="PTHR10344:SF4">
    <property type="entry name" value="UMP-CMP KINASE 2, MITOCHONDRIAL"/>
    <property type="match status" value="1"/>
</dbReference>
<evidence type="ECO:0000256" key="7">
    <source>
        <dbReference type="ARBA" id="ARBA00022777"/>
    </source>
</evidence>
<dbReference type="SUPFAM" id="SSF52540">
    <property type="entry name" value="P-loop containing nucleoside triphosphate hydrolases"/>
    <property type="match status" value="1"/>
</dbReference>
<keyword evidence="7 10" id="KW-0418">Kinase</keyword>
<keyword evidence="4 10" id="KW-0808">Transferase</keyword>
<sequence>MTNKLIVFEGLDGSGKTTLIKQLKKYLKNQHKKVILCQGLGSSSIGKQIRNLFLNQSNLSPNTRFLLSLTNMLQTQEELIIPGLLKSYIVLVDRWYDSTFAYQSDDINLDYGDKMLTSKIINHFLIKPNLTIYLDINPKIGLKRKQIQTNHKLDPIEQKPLIYFQNVRKNYLNQHKYCNNPNCKQENCNSFLINATQSKNKILKQIIKILTIKQIF</sequence>
<dbReference type="InterPro" id="IPR018094">
    <property type="entry name" value="Thymidylate_kinase"/>
</dbReference>
<dbReference type="PANTHER" id="PTHR10344">
    <property type="entry name" value="THYMIDYLATE KINASE"/>
    <property type="match status" value="1"/>
</dbReference>
<protein>
    <recommendedName>
        <fullName evidence="3 10">Thymidylate kinase</fullName>
        <ecNumber evidence="2 10">2.7.4.9</ecNumber>
    </recommendedName>
    <alternativeName>
        <fullName evidence="10">dTMP kinase</fullName>
    </alternativeName>
</protein>
<evidence type="ECO:0000256" key="10">
    <source>
        <dbReference type="HAMAP-Rule" id="MF_00165"/>
    </source>
</evidence>
<dbReference type="EMBL" id="MPBG01000017">
    <property type="protein sequence ID" value="RMI87575.1"/>
    <property type="molecule type" value="Genomic_DNA"/>
</dbReference>
<keyword evidence="13" id="KW-1185">Reference proteome</keyword>
<reference evidence="13" key="1">
    <citation type="submission" date="2016-11" db="EMBL/GenBank/DDBJ databases">
        <title>Genome sequence of Candidatus Phytoplasma solani strain SA-1.</title>
        <authorList>
            <person name="Haryono M."/>
            <person name="Samarzija I."/>
            <person name="Seruga Music M."/>
            <person name="Hogenhout S."/>
            <person name="Kuo C.-H."/>
        </authorList>
    </citation>
    <scope>NUCLEOTIDE SEQUENCE [LARGE SCALE GENOMIC DNA]</scope>
    <source>
        <strain evidence="13">SA-1</strain>
    </source>
</reference>
<dbReference type="NCBIfam" id="TIGR00041">
    <property type="entry name" value="DTMP_kinase"/>
    <property type="match status" value="1"/>
</dbReference>
<comment type="catalytic activity">
    <reaction evidence="9 10">
        <text>dTMP + ATP = dTDP + ADP</text>
        <dbReference type="Rhea" id="RHEA:13517"/>
        <dbReference type="ChEBI" id="CHEBI:30616"/>
        <dbReference type="ChEBI" id="CHEBI:58369"/>
        <dbReference type="ChEBI" id="CHEBI:63528"/>
        <dbReference type="ChEBI" id="CHEBI:456216"/>
        <dbReference type="EC" id="2.7.4.9"/>
    </reaction>
</comment>
<evidence type="ECO:0000256" key="1">
    <source>
        <dbReference type="ARBA" id="ARBA00009776"/>
    </source>
</evidence>
<dbReference type="CDD" id="cd01672">
    <property type="entry name" value="TMPK"/>
    <property type="match status" value="1"/>
</dbReference>
<evidence type="ECO:0000256" key="5">
    <source>
        <dbReference type="ARBA" id="ARBA00022727"/>
    </source>
</evidence>
<dbReference type="KEGG" id="psol:S284_00590"/>
<evidence type="ECO:0000313" key="13">
    <source>
        <dbReference type="Proteomes" id="UP000283896"/>
    </source>
</evidence>
<evidence type="ECO:0000256" key="2">
    <source>
        <dbReference type="ARBA" id="ARBA00012980"/>
    </source>
</evidence>
<comment type="similarity">
    <text evidence="1 10">Belongs to the thymidylate kinase family.</text>
</comment>
<keyword evidence="5 10" id="KW-0545">Nucleotide biosynthesis</keyword>
<feature type="domain" description="Thymidylate kinase-like" evidence="11">
    <location>
        <begin position="8"/>
        <end position="204"/>
    </location>
</feature>
<dbReference type="GO" id="GO:0005524">
    <property type="term" value="F:ATP binding"/>
    <property type="evidence" value="ECO:0007669"/>
    <property type="project" value="UniProtKB-UniRule"/>
</dbReference>
<organism evidence="12 13">
    <name type="scientific">Candidatus Phytoplasma solani</name>
    <dbReference type="NCBI Taxonomy" id="69896"/>
    <lineage>
        <taxon>Bacteria</taxon>
        <taxon>Bacillati</taxon>
        <taxon>Mycoplasmatota</taxon>
        <taxon>Mollicutes</taxon>
        <taxon>Acholeplasmatales</taxon>
        <taxon>Acholeplasmataceae</taxon>
        <taxon>Candidatus Phytoplasma</taxon>
        <taxon>16SrXII (Stolbur group)</taxon>
    </lineage>
</organism>
<evidence type="ECO:0000256" key="3">
    <source>
        <dbReference type="ARBA" id="ARBA00017144"/>
    </source>
</evidence>
<keyword evidence="6 10" id="KW-0547">Nucleotide-binding</keyword>
<gene>
    <name evidence="10 12" type="primary">tmk</name>
    <name evidence="12" type="ORF">PSSA1_v1c7120</name>
</gene>
<accession>A0A421NU83</accession>
<comment type="caution">
    <text evidence="12">The sequence shown here is derived from an EMBL/GenBank/DDBJ whole genome shotgun (WGS) entry which is preliminary data.</text>
</comment>
<comment type="function">
    <text evidence="10">Phosphorylation of dTMP to form dTDP in both de novo and salvage pathways of dTTP synthesis.</text>
</comment>
<dbReference type="Gene3D" id="3.40.50.300">
    <property type="entry name" value="P-loop containing nucleotide triphosphate hydrolases"/>
    <property type="match status" value="1"/>
</dbReference>
<dbReference type="Proteomes" id="UP000283896">
    <property type="component" value="Unassembled WGS sequence"/>
</dbReference>
<dbReference type="Pfam" id="PF02223">
    <property type="entry name" value="Thymidylate_kin"/>
    <property type="match status" value="1"/>
</dbReference>
<dbReference type="EC" id="2.7.4.9" evidence="2 10"/>
<dbReference type="HAMAP" id="MF_00165">
    <property type="entry name" value="Thymidylate_kinase"/>
    <property type="match status" value="1"/>
</dbReference>
<evidence type="ECO:0000313" key="12">
    <source>
        <dbReference type="EMBL" id="RMI87575.1"/>
    </source>
</evidence>
<evidence type="ECO:0000256" key="6">
    <source>
        <dbReference type="ARBA" id="ARBA00022741"/>
    </source>
</evidence>
<dbReference type="RefSeq" id="WP_023161182.1">
    <property type="nucleotide sequence ID" value="NC_022588.1"/>
</dbReference>
<proteinExistence type="inferred from homology"/>
<evidence type="ECO:0000259" key="11">
    <source>
        <dbReference type="Pfam" id="PF02223"/>
    </source>
</evidence>
<evidence type="ECO:0000256" key="9">
    <source>
        <dbReference type="ARBA" id="ARBA00048743"/>
    </source>
</evidence>
<feature type="binding site" evidence="10">
    <location>
        <begin position="10"/>
        <end position="17"/>
    </location>
    <ligand>
        <name>ATP</name>
        <dbReference type="ChEBI" id="CHEBI:30616"/>
    </ligand>
</feature>
<dbReference type="OrthoDB" id="385874at2"/>
<dbReference type="GO" id="GO:0005829">
    <property type="term" value="C:cytosol"/>
    <property type="evidence" value="ECO:0007669"/>
    <property type="project" value="TreeGrafter"/>
</dbReference>
<keyword evidence="8 10" id="KW-0067">ATP-binding</keyword>
<dbReference type="STRING" id="69896.S284_00590"/>
<evidence type="ECO:0000256" key="4">
    <source>
        <dbReference type="ARBA" id="ARBA00022679"/>
    </source>
</evidence>
<dbReference type="InterPro" id="IPR027417">
    <property type="entry name" value="P-loop_NTPase"/>
</dbReference>